<feature type="compositionally biased region" description="Basic residues" evidence="1">
    <location>
        <begin position="1"/>
        <end position="10"/>
    </location>
</feature>
<comment type="caution">
    <text evidence="3">The sequence shown here is derived from an EMBL/GenBank/DDBJ whole genome shotgun (WGS) entry which is preliminary data.</text>
</comment>
<dbReference type="EMBL" id="MCFH01000005">
    <property type="protein sequence ID" value="ORX57767.1"/>
    <property type="molecule type" value="Genomic_DNA"/>
</dbReference>
<dbReference type="AlphaFoldDB" id="A0A1Y1VK81"/>
<evidence type="ECO:0000256" key="1">
    <source>
        <dbReference type="SAM" id="MobiDB-lite"/>
    </source>
</evidence>
<reference evidence="3 4" key="2">
    <citation type="submission" date="2016-08" db="EMBL/GenBank/DDBJ databases">
        <title>Pervasive Adenine N6-methylation of Active Genes in Fungi.</title>
        <authorList>
            <consortium name="DOE Joint Genome Institute"/>
            <person name="Mondo S.J."/>
            <person name="Dannebaum R.O."/>
            <person name="Kuo R.C."/>
            <person name="Labutti K."/>
            <person name="Haridas S."/>
            <person name="Kuo A."/>
            <person name="Salamov A."/>
            <person name="Ahrendt S.R."/>
            <person name="Lipzen A."/>
            <person name="Sullivan W."/>
            <person name="Andreopoulos W.B."/>
            <person name="Clum A."/>
            <person name="Lindquist E."/>
            <person name="Daum C."/>
            <person name="Ramamoorthy G.K."/>
            <person name="Gryganskyi A."/>
            <person name="Culley D."/>
            <person name="Magnuson J.K."/>
            <person name="James T.Y."/>
            <person name="O'Malley M.A."/>
            <person name="Stajich J.E."/>
            <person name="Spatafora J.W."/>
            <person name="Visel A."/>
            <person name="Grigoriev I.V."/>
        </authorList>
    </citation>
    <scope>NUCLEOTIDE SEQUENCE [LARGE SCALE GENOMIC DNA]</scope>
    <source>
        <strain evidence="4">finn</strain>
    </source>
</reference>
<evidence type="ECO:0000259" key="2">
    <source>
        <dbReference type="Pfam" id="PF09429"/>
    </source>
</evidence>
<organism evidence="3 4">
    <name type="scientific">Piromyces finnis</name>
    <dbReference type="NCBI Taxonomy" id="1754191"/>
    <lineage>
        <taxon>Eukaryota</taxon>
        <taxon>Fungi</taxon>
        <taxon>Fungi incertae sedis</taxon>
        <taxon>Chytridiomycota</taxon>
        <taxon>Chytridiomycota incertae sedis</taxon>
        <taxon>Neocallimastigomycetes</taxon>
        <taxon>Neocallimastigales</taxon>
        <taxon>Neocallimastigaceae</taxon>
        <taxon>Piromyces</taxon>
    </lineage>
</organism>
<feature type="domain" description="Wbp11/ELF5/Saf1 N-terminal" evidence="2">
    <location>
        <begin position="11"/>
        <end position="87"/>
    </location>
</feature>
<name>A0A1Y1VK81_9FUNG</name>
<reference evidence="3 4" key="1">
    <citation type="submission" date="2016-08" db="EMBL/GenBank/DDBJ databases">
        <title>Genomes of anaerobic fungi encode conserved fungal cellulosomes for biomass hydrolysis.</title>
        <authorList>
            <consortium name="DOE Joint Genome Institute"/>
            <person name="Haitjema C.H."/>
            <person name="Gilmore S.P."/>
            <person name="Henske J.K."/>
            <person name="Solomon K.V."/>
            <person name="De Groot R."/>
            <person name="Kuo A."/>
            <person name="Mondo S.J."/>
            <person name="Salamov A.A."/>
            <person name="Labutti K."/>
            <person name="Zhao Z."/>
            <person name="Chiniquy J."/>
            <person name="Barry K."/>
            <person name="Brewer H.M."/>
            <person name="Purvine S.O."/>
            <person name="Wright A.T."/>
            <person name="Boxma B."/>
            <person name="Van Alen T."/>
            <person name="Hackstein J.H."/>
            <person name="Baker S.E."/>
            <person name="Grigoriev I.V."/>
            <person name="O'Malley M.A."/>
        </authorList>
    </citation>
    <scope>NUCLEOTIDE SEQUENCE [LARGE SCALE GENOMIC DNA]</scope>
    <source>
        <strain evidence="4">finn</strain>
    </source>
</reference>
<dbReference type="Proteomes" id="UP000193719">
    <property type="component" value="Unassembled WGS sequence"/>
</dbReference>
<evidence type="ECO:0000313" key="3">
    <source>
        <dbReference type="EMBL" id="ORX57767.1"/>
    </source>
</evidence>
<protein>
    <recommendedName>
        <fullName evidence="2">Wbp11/ELF5/Saf1 N-terminal domain-containing protein</fullName>
    </recommendedName>
</protein>
<feature type="region of interest" description="Disordered" evidence="1">
    <location>
        <begin position="1"/>
        <end position="36"/>
    </location>
</feature>
<accession>A0A1Y1VK81</accession>
<keyword evidence="4" id="KW-1185">Reference proteome</keyword>
<dbReference type="InterPro" id="IPR019007">
    <property type="entry name" value="Wbp11/ELF5/Saf1_N"/>
</dbReference>
<gene>
    <name evidence="3" type="ORF">BCR36DRAFT_136323</name>
</gene>
<dbReference type="OrthoDB" id="205569at2759"/>
<dbReference type="GO" id="GO:0006396">
    <property type="term" value="P:RNA processing"/>
    <property type="evidence" value="ECO:0007669"/>
    <property type="project" value="InterPro"/>
</dbReference>
<proteinExistence type="predicted"/>
<dbReference type="STRING" id="1754191.A0A1Y1VK81"/>
<dbReference type="Pfam" id="PF09429">
    <property type="entry name" value="Wbp11"/>
    <property type="match status" value="1"/>
</dbReference>
<evidence type="ECO:0000313" key="4">
    <source>
        <dbReference type="Proteomes" id="UP000193719"/>
    </source>
</evidence>
<sequence>MGRKSGRTKIGRSINPADAHRKQQRKKELKKNKEERKRVRLIASANKDLKKLEEELQQLKETEKDRYLDKYEKEKKKSLEDEISKVKEAREKLGIPINTEKKTSGQETVKLLGIHSSKHDKHEGKFLI</sequence>